<dbReference type="VEuPathDB" id="VectorBase:ISCP_029814"/>
<dbReference type="EMBL" id="ABJB011101798">
    <property type="status" value="NOT_ANNOTATED_CDS"/>
    <property type="molecule type" value="Genomic_DNA"/>
</dbReference>
<feature type="region of interest" description="Disordered" evidence="2">
    <location>
        <begin position="414"/>
        <end position="435"/>
    </location>
</feature>
<keyword evidence="7" id="KW-1185">Reference proteome</keyword>
<dbReference type="EMBL" id="ABJB010401730">
    <property type="status" value="NOT_ANNOTATED_CDS"/>
    <property type="molecule type" value="Genomic_DNA"/>
</dbReference>
<name>B7QMG1_IXOSC</name>
<dbReference type="PaxDb" id="6945-B7QMG1"/>
<dbReference type="InterPro" id="IPR036116">
    <property type="entry name" value="FN3_sf"/>
</dbReference>
<evidence type="ECO:0000313" key="6">
    <source>
        <dbReference type="EnsemblMetazoa" id="ISCW023036-PA"/>
    </source>
</evidence>
<organism>
    <name type="scientific">Ixodes scapularis</name>
    <name type="common">Black-legged tick</name>
    <name type="synonym">Deer tick</name>
    <dbReference type="NCBI Taxonomy" id="6945"/>
    <lineage>
        <taxon>Eukaryota</taxon>
        <taxon>Metazoa</taxon>
        <taxon>Ecdysozoa</taxon>
        <taxon>Arthropoda</taxon>
        <taxon>Chelicerata</taxon>
        <taxon>Arachnida</taxon>
        <taxon>Acari</taxon>
        <taxon>Parasitiformes</taxon>
        <taxon>Ixodida</taxon>
        <taxon>Ixodoidea</taxon>
        <taxon>Ixodidae</taxon>
        <taxon>Ixodinae</taxon>
        <taxon>Ixodes</taxon>
    </lineage>
</organism>
<dbReference type="EMBL" id="ABJB010540048">
    <property type="status" value="NOT_ANNOTATED_CDS"/>
    <property type="molecule type" value="Genomic_DNA"/>
</dbReference>
<dbReference type="InterPro" id="IPR036179">
    <property type="entry name" value="Ig-like_dom_sf"/>
</dbReference>
<dbReference type="Proteomes" id="UP000001555">
    <property type="component" value="Unassembled WGS sequence"/>
</dbReference>
<evidence type="ECO:0000313" key="5">
    <source>
        <dbReference type="EMBL" id="EEC20033.1"/>
    </source>
</evidence>
<dbReference type="PROSITE" id="PS50835">
    <property type="entry name" value="IG_LIKE"/>
    <property type="match status" value="1"/>
</dbReference>
<dbReference type="InParanoid" id="B7QMG1"/>
<protein>
    <submittedName>
        <fullName evidence="5 6">Sidestep protein, putative</fullName>
    </submittedName>
</protein>
<dbReference type="VEuPathDB" id="VectorBase:ISCI023036"/>
<dbReference type="EnsemblMetazoa" id="ISCW023036-RA">
    <property type="protein sequence ID" value="ISCW023036-PA"/>
    <property type="gene ID" value="ISCW023036"/>
</dbReference>
<dbReference type="STRING" id="6945.B7QMG1"/>
<feature type="transmembrane region" description="Helical" evidence="3">
    <location>
        <begin position="320"/>
        <end position="342"/>
    </location>
</feature>
<dbReference type="Gene3D" id="2.60.40.10">
    <property type="entry name" value="Immunoglobulins"/>
    <property type="match status" value="2"/>
</dbReference>
<dbReference type="SMART" id="SM00409">
    <property type="entry name" value="IG"/>
    <property type="match status" value="1"/>
</dbReference>
<dbReference type="Pfam" id="PF07679">
    <property type="entry name" value="I-set"/>
    <property type="match status" value="1"/>
</dbReference>
<dbReference type="InterPro" id="IPR007110">
    <property type="entry name" value="Ig-like_dom"/>
</dbReference>
<proteinExistence type="predicted"/>
<dbReference type="EMBL" id="DS971334">
    <property type="protein sequence ID" value="EEC20033.1"/>
    <property type="molecule type" value="Genomic_DNA"/>
</dbReference>
<dbReference type="InterPro" id="IPR003599">
    <property type="entry name" value="Ig_sub"/>
</dbReference>
<keyword evidence="1" id="KW-0677">Repeat</keyword>
<gene>
    <name evidence="5" type="ORF">IscW_ISCW023036</name>
</gene>
<dbReference type="EMBL" id="ABJB010260495">
    <property type="status" value="NOT_ANNOTATED_CDS"/>
    <property type="molecule type" value="Genomic_DNA"/>
</dbReference>
<dbReference type="EMBL" id="ABJB011135857">
    <property type="status" value="NOT_ANNOTATED_CDS"/>
    <property type="molecule type" value="Genomic_DNA"/>
</dbReference>
<dbReference type="EMBL" id="ABJB010421820">
    <property type="status" value="NOT_ANNOTATED_CDS"/>
    <property type="molecule type" value="Genomic_DNA"/>
</dbReference>
<evidence type="ECO:0000256" key="2">
    <source>
        <dbReference type="SAM" id="MobiDB-lite"/>
    </source>
</evidence>
<dbReference type="PANTHER" id="PTHR23278">
    <property type="entry name" value="SIDESTEP PROTEIN"/>
    <property type="match status" value="1"/>
</dbReference>
<dbReference type="SUPFAM" id="SSF49265">
    <property type="entry name" value="Fibronectin type III"/>
    <property type="match status" value="1"/>
</dbReference>
<dbReference type="SUPFAM" id="SSF48726">
    <property type="entry name" value="Immunoglobulin"/>
    <property type="match status" value="2"/>
</dbReference>
<dbReference type="InterPro" id="IPR013783">
    <property type="entry name" value="Ig-like_fold"/>
</dbReference>
<feature type="domain" description="Ig-like" evidence="4">
    <location>
        <begin position="17"/>
        <end position="103"/>
    </location>
</feature>
<sequence length="435" mass="46278">MGELKGAEGERLVLDAPIVTLQLGSNLRDGEIQEGRDVYLDCKIVANPYTSDVGWLFEGRELASNATAGVIVSTQSLVLQRVRRAQRGRYACSATNKEGRGVSKDLYLRVKYAPVCKAGQKWVYGVSKQESVSVRCDLDADPSEASFHWVFNSSLTGKRIDIMQGVSSSGSRSVVSYLPKTDDDYGTLLCWGTNSVGIQRDPCAFAIVPAGLPDSVINCSQINATESGMSLECVEGPWDGGMSSPVFVAEVYDLESGSLKSNLSSLPGTPAFVVRGLPGGASFRVLVYATNGKGRSAPFILMAHTLRPAEKFTAGVQGMIVIRPVLGVLIGVVIALVIAAIVDCSEVTYAELSFPKGVAVLPASGGGTLRRTALSAAAVLTPQLPDPPTEYARIDFHRTLRPVPGNLGLTVEELEDEGGSTCETPLMANRRESTV</sequence>
<accession>B7QMG1</accession>
<reference evidence="5 7" key="1">
    <citation type="submission" date="2008-03" db="EMBL/GenBank/DDBJ databases">
        <title>Annotation of Ixodes scapularis.</title>
        <authorList>
            <consortium name="Ixodes scapularis Genome Project Consortium"/>
            <person name="Caler E."/>
            <person name="Hannick L.I."/>
            <person name="Bidwell S."/>
            <person name="Joardar V."/>
            <person name="Thiagarajan M."/>
            <person name="Amedeo P."/>
            <person name="Galinsky K.J."/>
            <person name="Schobel S."/>
            <person name="Inman J."/>
            <person name="Hostetler J."/>
            <person name="Miller J."/>
            <person name="Hammond M."/>
            <person name="Megy K."/>
            <person name="Lawson D."/>
            <person name="Kodira C."/>
            <person name="Sutton G."/>
            <person name="Meyer J."/>
            <person name="Hill C.A."/>
            <person name="Birren B."/>
            <person name="Nene V."/>
            <person name="Collins F."/>
            <person name="Alarcon-Chaidez F."/>
            <person name="Wikel S."/>
            <person name="Strausberg R."/>
        </authorList>
    </citation>
    <scope>NUCLEOTIDE SEQUENCE [LARGE SCALE GENOMIC DNA]</scope>
    <source>
        <strain evidence="7">Wikel</strain>
        <strain evidence="5">Wikel colony</strain>
    </source>
</reference>
<dbReference type="OrthoDB" id="6430706at2759"/>
<dbReference type="EMBL" id="ABJB010931536">
    <property type="status" value="NOT_ANNOTATED_CDS"/>
    <property type="molecule type" value="Genomic_DNA"/>
</dbReference>
<keyword evidence="3" id="KW-0812">Transmembrane</keyword>
<dbReference type="SMART" id="SM00408">
    <property type="entry name" value="IGc2"/>
    <property type="match status" value="2"/>
</dbReference>
<dbReference type="HOGENOM" id="CLU_630528_0_0_1"/>
<dbReference type="InterPro" id="IPR013098">
    <property type="entry name" value="Ig_I-set"/>
</dbReference>
<dbReference type="InterPro" id="IPR003598">
    <property type="entry name" value="Ig_sub2"/>
</dbReference>
<dbReference type="VEuPathDB" id="VectorBase:ISCW023036"/>
<evidence type="ECO:0000313" key="7">
    <source>
        <dbReference type="Proteomes" id="UP000001555"/>
    </source>
</evidence>
<dbReference type="PANTHER" id="PTHR23278:SF19">
    <property type="entry name" value="OBSCURIN"/>
    <property type="match status" value="1"/>
</dbReference>
<keyword evidence="3" id="KW-0472">Membrane</keyword>
<evidence type="ECO:0000259" key="4">
    <source>
        <dbReference type="PROSITE" id="PS50835"/>
    </source>
</evidence>
<keyword evidence="3" id="KW-1133">Transmembrane helix</keyword>
<reference evidence="6" key="2">
    <citation type="submission" date="2020-05" db="UniProtKB">
        <authorList>
            <consortium name="EnsemblMetazoa"/>
        </authorList>
    </citation>
    <scope>IDENTIFICATION</scope>
    <source>
        <strain evidence="6">wikel</strain>
    </source>
</reference>
<dbReference type="AlphaFoldDB" id="B7QMG1"/>
<dbReference type="EMBL" id="ABJB010138542">
    <property type="status" value="NOT_ANNOTATED_CDS"/>
    <property type="molecule type" value="Genomic_DNA"/>
</dbReference>
<dbReference type="EMBL" id="ABJB010664425">
    <property type="status" value="NOT_ANNOTATED_CDS"/>
    <property type="molecule type" value="Genomic_DNA"/>
</dbReference>
<evidence type="ECO:0000256" key="3">
    <source>
        <dbReference type="SAM" id="Phobius"/>
    </source>
</evidence>
<dbReference type="EMBL" id="ABJB010578935">
    <property type="status" value="NOT_ANNOTATED_CDS"/>
    <property type="molecule type" value="Genomic_DNA"/>
</dbReference>
<evidence type="ECO:0000256" key="1">
    <source>
        <dbReference type="ARBA" id="ARBA00022737"/>
    </source>
</evidence>